<dbReference type="InterPro" id="IPR038404">
    <property type="entry name" value="TRAP_DctP_sf"/>
</dbReference>
<sequence>QNMIALYDVKNTAAIRSLVSKGVKLQPLPRDVLDAAYKVAFELYAEYNEKNPAWAKIYPSWKKFRDEGFEWFRVAEYTYDSYVYAQQAAGK</sequence>
<evidence type="ECO:0000313" key="1">
    <source>
        <dbReference type="EMBL" id="HHV66570.1"/>
    </source>
</evidence>
<reference evidence="1 2" key="1">
    <citation type="journal article" date="2020" name="Biotechnol. Biofuels">
        <title>New insights from the biogas microbiome by comprehensive genome-resolved metagenomics of nearly 1600 species originating from multiple anaerobic digesters.</title>
        <authorList>
            <person name="Campanaro S."/>
            <person name="Treu L."/>
            <person name="Rodriguez-R L.M."/>
            <person name="Kovalovszki A."/>
            <person name="Ziels R.M."/>
            <person name="Maus I."/>
            <person name="Zhu X."/>
            <person name="Kougias P.G."/>
            <person name="Basile A."/>
            <person name="Luo G."/>
            <person name="Schluter A."/>
            <person name="Konstantinidis K.T."/>
            <person name="Angelidaki I."/>
        </authorList>
    </citation>
    <scope>NUCLEOTIDE SEQUENCE [LARGE SCALE GENOMIC DNA]</scope>
    <source>
        <strain evidence="1">AS04akNAM_66</strain>
    </source>
</reference>
<dbReference type="AlphaFoldDB" id="A0A7V6TY80"/>
<comment type="caution">
    <text evidence="1">The sequence shown here is derived from an EMBL/GenBank/DDBJ whole genome shotgun (WGS) entry which is preliminary data.</text>
</comment>
<protein>
    <submittedName>
        <fullName evidence="1">ABC transporter substrate-binding protein</fullName>
    </submittedName>
</protein>
<dbReference type="Gene3D" id="3.40.190.10">
    <property type="entry name" value="Periplasmic binding protein-like II"/>
    <property type="match status" value="1"/>
</dbReference>
<dbReference type="Gene3D" id="3.40.190.170">
    <property type="entry name" value="Bacterial extracellular solute-binding protein, family 7"/>
    <property type="match status" value="1"/>
</dbReference>
<feature type="non-terminal residue" evidence="1">
    <location>
        <position position="1"/>
    </location>
</feature>
<name>A0A7V6TY80_9HYPH</name>
<dbReference type="EMBL" id="DUMN01000094">
    <property type="protein sequence ID" value="HHV66570.1"/>
    <property type="molecule type" value="Genomic_DNA"/>
</dbReference>
<organism evidence="1 2">
    <name type="scientific">Brucella intermedia</name>
    <dbReference type="NCBI Taxonomy" id="94625"/>
    <lineage>
        <taxon>Bacteria</taxon>
        <taxon>Pseudomonadati</taxon>
        <taxon>Pseudomonadota</taxon>
        <taxon>Alphaproteobacteria</taxon>
        <taxon>Hyphomicrobiales</taxon>
        <taxon>Brucellaceae</taxon>
        <taxon>Brucella/Ochrobactrum group</taxon>
        <taxon>Brucella</taxon>
    </lineage>
</organism>
<proteinExistence type="predicted"/>
<gene>
    <name evidence="1" type="ORF">GXX48_02830</name>
</gene>
<accession>A0A7V6TY80</accession>
<evidence type="ECO:0000313" key="2">
    <source>
        <dbReference type="Proteomes" id="UP000551563"/>
    </source>
</evidence>
<dbReference type="Proteomes" id="UP000551563">
    <property type="component" value="Unassembled WGS sequence"/>
</dbReference>